<dbReference type="Pfam" id="PF02585">
    <property type="entry name" value="PIG-L"/>
    <property type="match status" value="1"/>
</dbReference>
<evidence type="ECO:0000313" key="2">
    <source>
        <dbReference type="Proteomes" id="UP000184693"/>
    </source>
</evidence>
<dbReference type="AlphaFoldDB" id="A0A1N6JA00"/>
<accession>A0A1N6JA00</accession>
<dbReference type="EMBL" id="FSRM01000002">
    <property type="protein sequence ID" value="SIO41184.1"/>
    <property type="molecule type" value="Genomic_DNA"/>
</dbReference>
<sequence>MSETSPRLFVVSPHFDDAVFSCGALLATHPDAVVCTVFAAAPEPDMQTEWDQQAGFTSAQESVNARTLEDNRALELLDAVPVRMPFRDGQYLDSPSISRLSAALEETIYRSTANTLVMPLGLHHADHALVYDACIEILPRLSHLTWFAYEDAIHRRQPGVVEARLDDLALRGIMATPAHPSIAHTIDAERQAYLKREAVYAYESQLRAFGPKGYEDVFRAEHYWQLSVSRAPARRSSPAR</sequence>
<organism evidence="1 2">
    <name type="scientific">Paraburkholderia phenazinium</name>
    <dbReference type="NCBI Taxonomy" id="60549"/>
    <lineage>
        <taxon>Bacteria</taxon>
        <taxon>Pseudomonadati</taxon>
        <taxon>Pseudomonadota</taxon>
        <taxon>Betaproteobacteria</taxon>
        <taxon>Burkholderiales</taxon>
        <taxon>Burkholderiaceae</taxon>
        <taxon>Paraburkholderia</taxon>
    </lineage>
</organism>
<dbReference type="RefSeq" id="WP_074266242.1">
    <property type="nucleotide sequence ID" value="NZ_FSRM01000002.1"/>
</dbReference>
<dbReference type="SUPFAM" id="SSF102588">
    <property type="entry name" value="LmbE-like"/>
    <property type="match status" value="1"/>
</dbReference>
<dbReference type="InterPro" id="IPR003737">
    <property type="entry name" value="GlcNAc_PI_deacetylase-related"/>
</dbReference>
<protein>
    <submittedName>
        <fullName evidence="1">N-acetylglucosaminyl deacetylase, LmbE family</fullName>
    </submittedName>
</protein>
<proteinExistence type="predicted"/>
<dbReference type="Gene3D" id="3.40.50.10320">
    <property type="entry name" value="LmbE-like"/>
    <property type="match status" value="1"/>
</dbReference>
<evidence type="ECO:0000313" key="1">
    <source>
        <dbReference type="EMBL" id="SIO41184.1"/>
    </source>
</evidence>
<gene>
    <name evidence="1" type="ORF">SAMN05444168_4101</name>
</gene>
<reference evidence="1 2" key="1">
    <citation type="submission" date="2016-11" db="EMBL/GenBank/DDBJ databases">
        <authorList>
            <person name="Jaros S."/>
            <person name="Januszkiewicz K."/>
            <person name="Wedrychowicz H."/>
        </authorList>
    </citation>
    <scope>NUCLEOTIDE SEQUENCE [LARGE SCALE GENOMIC DNA]</scope>
    <source>
        <strain evidence="1 2">GAS86</strain>
    </source>
</reference>
<dbReference type="OrthoDB" id="116799at2"/>
<name>A0A1N6JA00_9BURK</name>
<dbReference type="Proteomes" id="UP000184693">
    <property type="component" value="Unassembled WGS sequence"/>
</dbReference>
<dbReference type="InterPro" id="IPR024078">
    <property type="entry name" value="LmbE-like_dom_sf"/>
</dbReference>